<dbReference type="CDD" id="cd00093">
    <property type="entry name" value="HTH_XRE"/>
    <property type="match status" value="1"/>
</dbReference>
<proteinExistence type="predicted"/>
<feature type="region of interest" description="Disordered" evidence="1">
    <location>
        <begin position="154"/>
        <end position="176"/>
    </location>
</feature>
<feature type="region of interest" description="Disordered" evidence="1">
    <location>
        <begin position="1"/>
        <end position="21"/>
    </location>
</feature>
<feature type="compositionally biased region" description="Acidic residues" evidence="1">
    <location>
        <begin position="162"/>
        <end position="171"/>
    </location>
</feature>
<evidence type="ECO:0000313" key="5">
    <source>
        <dbReference type="Proteomes" id="UP001156601"/>
    </source>
</evidence>
<dbReference type="PANTHER" id="PTHR34475">
    <property type="match status" value="1"/>
</dbReference>
<feature type="domain" description="HTH cro/C1-type" evidence="3">
    <location>
        <begin position="24"/>
        <end position="49"/>
    </location>
</feature>
<dbReference type="Pfam" id="PF13464">
    <property type="entry name" value="RodZ_C"/>
    <property type="match status" value="1"/>
</dbReference>
<evidence type="ECO:0000259" key="3">
    <source>
        <dbReference type="PROSITE" id="PS50943"/>
    </source>
</evidence>
<keyword evidence="2" id="KW-0472">Membrane</keyword>
<dbReference type="RefSeq" id="WP_284219372.1">
    <property type="nucleotide sequence ID" value="NZ_BSOT01000019.1"/>
</dbReference>
<dbReference type="Proteomes" id="UP001156601">
    <property type="component" value="Unassembled WGS sequence"/>
</dbReference>
<dbReference type="AlphaFoldDB" id="A0AA37T4I0"/>
<comment type="caution">
    <text evidence="4">The sequence shown here is derived from an EMBL/GenBank/DDBJ whole genome shotgun (WGS) entry which is preliminary data.</text>
</comment>
<reference evidence="4" key="1">
    <citation type="journal article" date="2014" name="Int. J. Syst. Evol. Microbiol.">
        <title>Complete genome sequence of Corynebacterium casei LMG S-19264T (=DSM 44701T), isolated from a smear-ripened cheese.</title>
        <authorList>
            <consortium name="US DOE Joint Genome Institute (JGI-PGF)"/>
            <person name="Walter F."/>
            <person name="Albersmeier A."/>
            <person name="Kalinowski J."/>
            <person name="Ruckert C."/>
        </authorList>
    </citation>
    <scope>NUCLEOTIDE SEQUENCE</scope>
    <source>
        <strain evidence="4">NBRC 110023</strain>
    </source>
</reference>
<keyword evidence="2" id="KW-1133">Transmembrane helix</keyword>
<keyword evidence="5" id="KW-1185">Reference proteome</keyword>
<evidence type="ECO:0000313" key="4">
    <source>
        <dbReference type="EMBL" id="GLR72954.1"/>
    </source>
</evidence>
<dbReference type="SUPFAM" id="SSF47413">
    <property type="entry name" value="lambda repressor-like DNA-binding domains"/>
    <property type="match status" value="1"/>
</dbReference>
<reference evidence="4" key="2">
    <citation type="submission" date="2023-01" db="EMBL/GenBank/DDBJ databases">
        <title>Draft genome sequence of Agaribacter marinus strain NBRC 110023.</title>
        <authorList>
            <person name="Sun Q."/>
            <person name="Mori K."/>
        </authorList>
    </citation>
    <scope>NUCLEOTIDE SEQUENCE</scope>
    <source>
        <strain evidence="4">NBRC 110023</strain>
    </source>
</reference>
<keyword evidence="2" id="KW-0812">Transmembrane</keyword>
<dbReference type="InterPro" id="IPR050400">
    <property type="entry name" value="Bact_Cytoskel_RodZ"/>
</dbReference>
<gene>
    <name evidence="4" type="ORF">GCM10007852_38620</name>
</gene>
<dbReference type="InterPro" id="IPR010982">
    <property type="entry name" value="Lambda_DNA-bd_dom_sf"/>
</dbReference>
<sequence>MNDQEKTPAQEVEPQNGQSPGQQLKIARETLGLSQQQVAERLHLRLNSIETIETDGIEQGVSITFTKGYVRLYAKLVNLDVAPLLVAFEKIHAGDKKPAKLQSFSRRVEREANDNRWNMVTYIVVILVIASLGYWWYDQQDSSLSDLASDAAQQVRDTFEQSPDEPVEEEKLDSGPQITEENAQQLQSDQASNSDIDNSASSSLEIVNDLSDEGSGINSSDTIADTLNDDVSDTLVTSTDKIIEDTGADVNALSSAVADEVTDLNEAVSDTLDDATDNAQEEAEQLTQVEPIRNSSSAINTDGTVDMIFTYKQDCWLSVKDATGETLIYGTKRKGHVSEVSGIPPIKVNLCPRERVEIEYGRQLVDLSVFSRGSPVKLELPLVSQ</sequence>
<dbReference type="GO" id="GO:0003677">
    <property type="term" value="F:DNA binding"/>
    <property type="evidence" value="ECO:0007669"/>
    <property type="project" value="InterPro"/>
</dbReference>
<dbReference type="EMBL" id="BSOT01000019">
    <property type="protein sequence ID" value="GLR72954.1"/>
    <property type="molecule type" value="Genomic_DNA"/>
</dbReference>
<protein>
    <submittedName>
        <fullName evidence="4">XRE family transcriptional regulator</fullName>
    </submittedName>
</protein>
<feature type="transmembrane region" description="Helical" evidence="2">
    <location>
        <begin position="117"/>
        <end position="137"/>
    </location>
</feature>
<dbReference type="Pfam" id="PF13413">
    <property type="entry name" value="HTH_25"/>
    <property type="match status" value="1"/>
</dbReference>
<dbReference type="PANTHER" id="PTHR34475:SF1">
    <property type="entry name" value="CYTOSKELETON PROTEIN RODZ"/>
    <property type="match status" value="1"/>
</dbReference>
<evidence type="ECO:0000256" key="1">
    <source>
        <dbReference type="SAM" id="MobiDB-lite"/>
    </source>
</evidence>
<evidence type="ECO:0000256" key="2">
    <source>
        <dbReference type="SAM" id="Phobius"/>
    </source>
</evidence>
<dbReference type="InterPro" id="IPR025194">
    <property type="entry name" value="RodZ-like_C"/>
</dbReference>
<organism evidence="4 5">
    <name type="scientific">Agaribacter marinus</name>
    <dbReference type="NCBI Taxonomy" id="1431249"/>
    <lineage>
        <taxon>Bacteria</taxon>
        <taxon>Pseudomonadati</taxon>
        <taxon>Pseudomonadota</taxon>
        <taxon>Gammaproteobacteria</taxon>
        <taxon>Alteromonadales</taxon>
        <taxon>Alteromonadaceae</taxon>
        <taxon>Agaribacter</taxon>
    </lineage>
</organism>
<dbReference type="PROSITE" id="PS50943">
    <property type="entry name" value="HTH_CROC1"/>
    <property type="match status" value="1"/>
</dbReference>
<dbReference type="Gene3D" id="1.10.260.40">
    <property type="entry name" value="lambda repressor-like DNA-binding domains"/>
    <property type="match status" value="1"/>
</dbReference>
<dbReference type="InterPro" id="IPR001387">
    <property type="entry name" value="Cro/C1-type_HTH"/>
</dbReference>
<accession>A0AA37T4I0</accession>
<name>A0AA37T4I0_9ALTE</name>